<comment type="cofactor">
    <cofactor evidence="1">
        <name>Mg(2+)</name>
        <dbReference type="ChEBI" id="CHEBI:18420"/>
    </cofactor>
</comment>
<dbReference type="FunFam" id="3.30.70.270:FF:000001">
    <property type="entry name" value="Diguanylate cyclase domain protein"/>
    <property type="match status" value="1"/>
</dbReference>
<dbReference type="InterPro" id="IPR011006">
    <property type="entry name" value="CheY-like_superfamily"/>
</dbReference>
<proteinExistence type="predicted"/>
<dbReference type="GO" id="GO:0052621">
    <property type="term" value="F:diguanylate cyclase activity"/>
    <property type="evidence" value="ECO:0007669"/>
    <property type="project" value="UniProtKB-EC"/>
</dbReference>
<evidence type="ECO:0000256" key="3">
    <source>
        <dbReference type="ARBA" id="ARBA00034247"/>
    </source>
</evidence>
<protein>
    <recommendedName>
        <fullName evidence="2">diguanylate cyclase</fullName>
        <ecNumber evidence="2">2.7.7.65</ecNumber>
    </recommendedName>
</protein>
<dbReference type="Pfam" id="PF00990">
    <property type="entry name" value="GGDEF"/>
    <property type="match status" value="1"/>
</dbReference>
<evidence type="ECO:0000256" key="4">
    <source>
        <dbReference type="PROSITE-ProRule" id="PRU00169"/>
    </source>
</evidence>
<evidence type="ECO:0000313" key="8">
    <source>
        <dbReference type="Proteomes" id="UP000316471"/>
    </source>
</evidence>
<dbReference type="Proteomes" id="UP000316471">
    <property type="component" value="Unassembled WGS sequence"/>
</dbReference>
<dbReference type="Gene3D" id="3.30.70.270">
    <property type="match status" value="1"/>
</dbReference>
<dbReference type="InterPro" id="IPR050469">
    <property type="entry name" value="Diguanylate_Cyclase"/>
</dbReference>
<feature type="domain" description="Response regulatory" evidence="5">
    <location>
        <begin position="18"/>
        <end position="132"/>
    </location>
</feature>
<feature type="modified residue" description="4-aspartylphosphate" evidence="4">
    <location>
        <position position="190"/>
    </location>
</feature>
<dbReference type="SMART" id="SM00448">
    <property type="entry name" value="REC"/>
    <property type="match status" value="2"/>
</dbReference>
<dbReference type="InterPro" id="IPR043128">
    <property type="entry name" value="Rev_trsase/Diguanyl_cyclase"/>
</dbReference>
<dbReference type="SUPFAM" id="SSF52172">
    <property type="entry name" value="CheY-like"/>
    <property type="match status" value="2"/>
</dbReference>
<accession>A0A562LPG7</accession>
<dbReference type="Gene3D" id="3.40.50.2300">
    <property type="match status" value="2"/>
</dbReference>
<dbReference type="SMART" id="SM00267">
    <property type="entry name" value="GGDEF"/>
    <property type="match status" value="1"/>
</dbReference>
<organism evidence="7 8">
    <name type="scientific">Aerolutibacter ruishenii</name>
    <dbReference type="NCBI Taxonomy" id="686800"/>
    <lineage>
        <taxon>Bacteria</taxon>
        <taxon>Pseudomonadati</taxon>
        <taxon>Pseudomonadota</taxon>
        <taxon>Gammaproteobacteria</taxon>
        <taxon>Lysobacterales</taxon>
        <taxon>Lysobacteraceae</taxon>
        <taxon>Aerolutibacter</taxon>
    </lineage>
</organism>
<dbReference type="InterPro" id="IPR029787">
    <property type="entry name" value="Nucleotide_cyclase"/>
</dbReference>
<comment type="caution">
    <text evidence="4">Lacks conserved residue(s) required for the propagation of feature annotation.</text>
</comment>
<dbReference type="NCBIfam" id="TIGR00254">
    <property type="entry name" value="GGDEF"/>
    <property type="match status" value="1"/>
</dbReference>
<comment type="caution">
    <text evidence="7">The sequence shown here is derived from an EMBL/GenBank/DDBJ whole genome shotgun (WGS) entry which is preliminary data.</text>
</comment>
<dbReference type="SUPFAM" id="SSF55073">
    <property type="entry name" value="Nucleotide cyclase"/>
    <property type="match status" value="1"/>
</dbReference>
<dbReference type="InterPro" id="IPR000160">
    <property type="entry name" value="GGDEF_dom"/>
</dbReference>
<gene>
    <name evidence="7" type="ORF">IP93_02146</name>
</gene>
<dbReference type="EC" id="2.7.7.65" evidence="2"/>
<feature type="domain" description="GGDEF" evidence="6">
    <location>
        <begin position="298"/>
        <end position="429"/>
    </location>
</feature>
<dbReference type="PANTHER" id="PTHR45138">
    <property type="entry name" value="REGULATORY COMPONENTS OF SENSORY TRANSDUCTION SYSTEM"/>
    <property type="match status" value="1"/>
</dbReference>
<dbReference type="PROSITE" id="PS50887">
    <property type="entry name" value="GGDEF"/>
    <property type="match status" value="1"/>
</dbReference>
<dbReference type="EMBL" id="VLKP01000008">
    <property type="protein sequence ID" value="TWI09529.1"/>
    <property type="molecule type" value="Genomic_DNA"/>
</dbReference>
<evidence type="ECO:0000256" key="2">
    <source>
        <dbReference type="ARBA" id="ARBA00012528"/>
    </source>
</evidence>
<dbReference type="GO" id="GO:1902201">
    <property type="term" value="P:negative regulation of bacterial-type flagellum-dependent cell motility"/>
    <property type="evidence" value="ECO:0007669"/>
    <property type="project" value="TreeGrafter"/>
</dbReference>
<evidence type="ECO:0000313" key="7">
    <source>
        <dbReference type="EMBL" id="TWI09529.1"/>
    </source>
</evidence>
<dbReference type="GO" id="GO:0005886">
    <property type="term" value="C:plasma membrane"/>
    <property type="evidence" value="ECO:0007669"/>
    <property type="project" value="TreeGrafter"/>
</dbReference>
<sequence>MIVPVAPDTQPMPLAAPGILLVDNSPSFARMVATRVGERLGLPVTVAGTLAEAQRHLLDPGRYFLALTGLVLADADSDAILDYFAGTGVPTVVVSGVYDDEVRQRVLGRNIVDCVLKNTPDSVDYLVWLARRLERNRHIAALVVDDSQAARALATSMLKLYGFDVLEAADGESALRVIASNPRVRMLITDFEMPGMNGLELVRRIRALHARDHLAIIGVSGSDSQSLVAQFLKNGANDFLHKPWSREEFFCRVSQNVDNLELIGTLHDLATRDFLTGLPNRRHFFDRGVQMFSGARKQGLVVAMLDIDHFKHVNDTYGHDVGDIAIQAVAGAVTRHARAQDLPARFGGEEFVLIAPGLSADEAVASLERLRASIEATCIPLPDGRHITVTVSIGVCLSGESLSAMMSEADRCLYVAKASGRNRVEVRLPVDCPG</sequence>
<reference evidence="7 8" key="1">
    <citation type="journal article" date="2015" name="Stand. Genomic Sci.">
        <title>Genomic Encyclopedia of Bacterial and Archaeal Type Strains, Phase III: the genomes of soil and plant-associated and newly described type strains.</title>
        <authorList>
            <person name="Whitman W.B."/>
            <person name="Woyke T."/>
            <person name="Klenk H.P."/>
            <person name="Zhou Y."/>
            <person name="Lilburn T.G."/>
            <person name="Beck B.J."/>
            <person name="De Vos P."/>
            <person name="Vandamme P."/>
            <person name="Eisen J.A."/>
            <person name="Garrity G."/>
            <person name="Hugenholtz P."/>
            <person name="Kyrpides N.C."/>
        </authorList>
    </citation>
    <scope>NUCLEOTIDE SEQUENCE [LARGE SCALE GENOMIC DNA]</scope>
    <source>
        <strain evidence="7 8">CGMCC 1.10136</strain>
    </source>
</reference>
<dbReference type="Pfam" id="PF00072">
    <property type="entry name" value="Response_reg"/>
    <property type="match status" value="1"/>
</dbReference>
<keyword evidence="8" id="KW-1185">Reference proteome</keyword>
<evidence type="ECO:0000256" key="1">
    <source>
        <dbReference type="ARBA" id="ARBA00001946"/>
    </source>
</evidence>
<comment type="catalytic activity">
    <reaction evidence="3">
        <text>2 GTP = 3',3'-c-di-GMP + 2 diphosphate</text>
        <dbReference type="Rhea" id="RHEA:24898"/>
        <dbReference type="ChEBI" id="CHEBI:33019"/>
        <dbReference type="ChEBI" id="CHEBI:37565"/>
        <dbReference type="ChEBI" id="CHEBI:58805"/>
        <dbReference type="EC" id="2.7.7.65"/>
    </reaction>
</comment>
<evidence type="ECO:0000259" key="6">
    <source>
        <dbReference type="PROSITE" id="PS50887"/>
    </source>
</evidence>
<evidence type="ECO:0000259" key="5">
    <source>
        <dbReference type="PROSITE" id="PS50110"/>
    </source>
</evidence>
<dbReference type="PROSITE" id="PS50110">
    <property type="entry name" value="RESPONSE_REGULATORY"/>
    <property type="match status" value="2"/>
</dbReference>
<keyword evidence="4" id="KW-0597">Phosphoprotein</keyword>
<dbReference type="GO" id="GO:0043709">
    <property type="term" value="P:cell adhesion involved in single-species biofilm formation"/>
    <property type="evidence" value="ECO:0007669"/>
    <property type="project" value="TreeGrafter"/>
</dbReference>
<dbReference type="InterPro" id="IPR001789">
    <property type="entry name" value="Sig_transdc_resp-reg_receiver"/>
</dbReference>
<dbReference type="CDD" id="cd01949">
    <property type="entry name" value="GGDEF"/>
    <property type="match status" value="1"/>
</dbReference>
<dbReference type="PANTHER" id="PTHR45138:SF9">
    <property type="entry name" value="DIGUANYLATE CYCLASE DGCM-RELATED"/>
    <property type="match status" value="1"/>
</dbReference>
<feature type="domain" description="Response regulatory" evidence="5">
    <location>
        <begin position="140"/>
        <end position="257"/>
    </location>
</feature>
<name>A0A562LPG7_9GAMM</name>
<dbReference type="GO" id="GO:0000160">
    <property type="term" value="P:phosphorelay signal transduction system"/>
    <property type="evidence" value="ECO:0007669"/>
    <property type="project" value="InterPro"/>
</dbReference>
<dbReference type="AlphaFoldDB" id="A0A562LPG7"/>